<gene>
    <name evidence="5" type="ORF">DXA53_19965</name>
</gene>
<dbReference type="InterPro" id="IPR000653">
    <property type="entry name" value="DegT/StrS_aminotransferase"/>
</dbReference>
<dbReference type="Proteomes" id="UP000284434">
    <property type="component" value="Unassembled WGS sequence"/>
</dbReference>
<evidence type="ECO:0000256" key="4">
    <source>
        <dbReference type="RuleBase" id="RU004508"/>
    </source>
</evidence>
<dbReference type="PANTHER" id="PTHR30244">
    <property type="entry name" value="TRANSAMINASE"/>
    <property type="match status" value="1"/>
</dbReference>
<dbReference type="EMBL" id="QSCO01000054">
    <property type="protein sequence ID" value="RGY01820.1"/>
    <property type="molecule type" value="Genomic_DNA"/>
</dbReference>
<dbReference type="CDD" id="cd00616">
    <property type="entry name" value="AHBA_syn"/>
    <property type="match status" value="1"/>
</dbReference>
<dbReference type="Gene3D" id="3.90.1150.10">
    <property type="entry name" value="Aspartate Aminotransferase, domain 1"/>
    <property type="match status" value="1"/>
</dbReference>
<evidence type="ECO:0000313" key="5">
    <source>
        <dbReference type="EMBL" id="RGY01820.1"/>
    </source>
</evidence>
<dbReference type="SUPFAM" id="SSF53383">
    <property type="entry name" value="PLP-dependent transferases"/>
    <property type="match status" value="1"/>
</dbReference>
<comment type="caution">
    <text evidence="5">The sequence shown here is derived from an EMBL/GenBank/DDBJ whole genome shotgun (WGS) entry which is preliminary data.</text>
</comment>
<dbReference type="GO" id="GO:0030170">
    <property type="term" value="F:pyridoxal phosphate binding"/>
    <property type="evidence" value="ECO:0007669"/>
    <property type="project" value="TreeGrafter"/>
</dbReference>
<reference evidence="5 6" key="1">
    <citation type="submission" date="2018-08" db="EMBL/GenBank/DDBJ databases">
        <title>A genome reference for cultivated species of the human gut microbiota.</title>
        <authorList>
            <person name="Zou Y."/>
            <person name="Xue W."/>
            <person name="Luo G."/>
        </authorList>
    </citation>
    <scope>NUCLEOTIDE SEQUENCE [LARGE SCALE GENOMIC DNA]</scope>
    <source>
        <strain evidence="5 6">OF03-11</strain>
    </source>
</reference>
<dbReference type="InterPro" id="IPR015422">
    <property type="entry name" value="PyrdxlP-dep_Trfase_small"/>
</dbReference>
<keyword evidence="3 4" id="KW-0663">Pyridoxal phosphate</keyword>
<dbReference type="GO" id="GO:0008483">
    <property type="term" value="F:transaminase activity"/>
    <property type="evidence" value="ECO:0007669"/>
    <property type="project" value="UniProtKB-KW"/>
</dbReference>
<evidence type="ECO:0000313" key="6">
    <source>
        <dbReference type="Proteomes" id="UP000284434"/>
    </source>
</evidence>
<dbReference type="RefSeq" id="WP_118104991.1">
    <property type="nucleotide sequence ID" value="NZ_QSCO01000054.1"/>
</dbReference>
<dbReference type="PIRSF" id="PIRSF000390">
    <property type="entry name" value="PLP_StrS"/>
    <property type="match status" value="1"/>
</dbReference>
<evidence type="ECO:0000256" key="3">
    <source>
        <dbReference type="PIRSR" id="PIRSR000390-2"/>
    </source>
</evidence>
<proteinExistence type="inferred from homology"/>
<dbReference type="InterPro" id="IPR015421">
    <property type="entry name" value="PyrdxlP-dep_Trfase_major"/>
</dbReference>
<dbReference type="Gene3D" id="3.40.640.10">
    <property type="entry name" value="Type I PLP-dependent aspartate aminotransferase-like (Major domain)"/>
    <property type="match status" value="1"/>
</dbReference>
<dbReference type="Pfam" id="PF01041">
    <property type="entry name" value="DegT_DnrJ_EryC1"/>
    <property type="match status" value="2"/>
</dbReference>
<dbReference type="PANTHER" id="PTHR30244:SF34">
    <property type="entry name" value="DTDP-4-AMINO-4,6-DIDEOXYGALACTOSE TRANSAMINASE"/>
    <property type="match status" value="1"/>
</dbReference>
<comment type="similarity">
    <text evidence="1 4">Belongs to the DegT/DnrJ/EryC1 family.</text>
</comment>
<dbReference type="GO" id="GO:0000271">
    <property type="term" value="P:polysaccharide biosynthetic process"/>
    <property type="evidence" value="ECO:0007669"/>
    <property type="project" value="TreeGrafter"/>
</dbReference>
<protein>
    <submittedName>
        <fullName evidence="5">DegT/DnrJ/EryC1/StrS family aminotransferase</fullName>
    </submittedName>
</protein>
<evidence type="ECO:0000256" key="1">
    <source>
        <dbReference type="ARBA" id="ARBA00037999"/>
    </source>
</evidence>
<name>A0A413I368_9BACT</name>
<keyword evidence="5" id="KW-0032">Aminotransferase</keyword>
<feature type="active site" description="Proton acceptor" evidence="2">
    <location>
        <position position="198"/>
    </location>
</feature>
<dbReference type="AlphaFoldDB" id="A0A413I368"/>
<accession>A0A413I368</accession>
<keyword evidence="5" id="KW-0808">Transferase</keyword>
<organism evidence="5 6">
    <name type="scientific">Odoribacter splanchnicus</name>
    <dbReference type="NCBI Taxonomy" id="28118"/>
    <lineage>
        <taxon>Bacteria</taxon>
        <taxon>Pseudomonadati</taxon>
        <taxon>Bacteroidota</taxon>
        <taxon>Bacteroidia</taxon>
        <taxon>Bacteroidales</taxon>
        <taxon>Odoribacteraceae</taxon>
        <taxon>Odoribacter</taxon>
    </lineage>
</organism>
<feature type="modified residue" description="N6-(pyridoxal phosphate)lysine" evidence="3">
    <location>
        <position position="198"/>
    </location>
</feature>
<sequence length="404" mass="45318">MKIPFSLPVIDDEVIAEMQDTLTHTGWLTTGPKARALEDEIRQFTGGEAVLCVNSWTSGAMLMLRWLGVGPGDEVIIPAYTYSATALCAMNMGAKVVMVDVKDDFTIDPEKIKAAINEHTKVILPVDIGGYPCDYDAIRAVVDDPEVKALYRPASGRQKQLGRIMLLADAAHSLGAFYKGKASGTVADVTVFSLHSVKNITTGEGGAIVLNLPQPFGNQNELTYLRALALNGQNKSAFEKNQVGAWRYDIIDQGLKVNMPDLCATVGLAQMRRYKSTFLPERKAIFEFYVREFSKRDWAVIPPYHHRDTESSYHLFLLRIKDFDEAKRDAMIQYISEKGVGVNVHYIPMAMLTLFKNRGYKMEDYPNTYRLYANEISLPVYNHLTREQLRIIVDTVAEAYEAVK</sequence>
<dbReference type="InterPro" id="IPR015424">
    <property type="entry name" value="PyrdxlP-dep_Trfase"/>
</dbReference>
<evidence type="ECO:0000256" key="2">
    <source>
        <dbReference type="PIRSR" id="PIRSR000390-1"/>
    </source>
</evidence>